<keyword evidence="14" id="KW-1185">Reference proteome</keyword>
<dbReference type="GO" id="GO:0006826">
    <property type="term" value="P:iron ion transport"/>
    <property type="evidence" value="ECO:0007669"/>
    <property type="project" value="UniProtKB-KW"/>
</dbReference>
<feature type="domain" description="TonB-dependent receptor plug" evidence="12">
    <location>
        <begin position="85"/>
        <end position="175"/>
    </location>
</feature>
<keyword evidence="3" id="KW-1134">Transmembrane beta strand</keyword>
<keyword evidence="8" id="KW-0798">TonB box</keyword>
<dbReference type="PANTHER" id="PTHR32552">
    <property type="entry name" value="FERRICHROME IRON RECEPTOR-RELATED"/>
    <property type="match status" value="1"/>
</dbReference>
<keyword evidence="9" id="KW-0472">Membrane</keyword>
<gene>
    <name evidence="13" type="ORF">AW736_03405</name>
</gene>
<dbReference type="InterPro" id="IPR012910">
    <property type="entry name" value="Plug_dom"/>
</dbReference>
<evidence type="ECO:0000256" key="6">
    <source>
        <dbReference type="ARBA" id="ARBA00023004"/>
    </source>
</evidence>
<evidence type="ECO:0000256" key="8">
    <source>
        <dbReference type="ARBA" id="ARBA00023077"/>
    </source>
</evidence>
<evidence type="ECO:0000256" key="1">
    <source>
        <dbReference type="ARBA" id="ARBA00004571"/>
    </source>
</evidence>
<dbReference type="Pfam" id="PF07715">
    <property type="entry name" value="Plug"/>
    <property type="match status" value="1"/>
</dbReference>
<evidence type="ECO:0000256" key="3">
    <source>
        <dbReference type="ARBA" id="ARBA00022452"/>
    </source>
</evidence>
<dbReference type="Gene3D" id="2.170.130.10">
    <property type="entry name" value="TonB-dependent receptor, plug domain"/>
    <property type="match status" value="1"/>
</dbReference>
<comment type="subcellular location">
    <subcellularLocation>
        <location evidence="1">Cell outer membrane</location>
        <topology evidence="1">Multi-pass membrane protein</topology>
    </subcellularLocation>
</comment>
<keyword evidence="11" id="KW-0732">Signal</keyword>
<proteinExistence type="predicted"/>
<keyword evidence="5" id="KW-0812">Transmembrane</keyword>
<dbReference type="InterPro" id="IPR037066">
    <property type="entry name" value="Plug_dom_sf"/>
</dbReference>
<evidence type="ECO:0000256" key="2">
    <source>
        <dbReference type="ARBA" id="ARBA00022448"/>
    </source>
</evidence>
<dbReference type="Proteomes" id="UP000078486">
    <property type="component" value="Unassembled WGS sequence"/>
</dbReference>
<organism evidence="13 14">
    <name type="scientific">Termitidicoccus mucosus</name>
    <dbReference type="NCBI Taxonomy" id="1184151"/>
    <lineage>
        <taxon>Bacteria</taxon>
        <taxon>Pseudomonadati</taxon>
        <taxon>Verrucomicrobiota</taxon>
        <taxon>Opitutia</taxon>
        <taxon>Opitutales</taxon>
        <taxon>Opitutaceae</taxon>
        <taxon>Termitidicoccus</taxon>
    </lineage>
</organism>
<dbReference type="InterPro" id="IPR036942">
    <property type="entry name" value="Beta-barrel_TonB_sf"/>
</dbReference>
<keyword evidence="10" id="KW-0998">Cell outer membrane</keyword>
<evidence type="ECO:0000256" key="10">
    <source>
        <dbReference type="ARBA" id="ARBA00023237"/>
    </source>
</evidence>
<feature type="chain" id="PRO_5008089182" description="TonB-dependent receptor plug domain-containing protein" evidence="11">
    <location>
        <begin position="41"/>
        <end position="874"/>
    </location>
</feature>
<evidence type="ECO:0000256" key="7">
    <source>
        <dbReference type="ARBA" id="ARBA00023065"/>
    </source>
</evidence>
<evidence type="ECO:0000259" key="12">
    <source>
        <dbReference type="Pfam" id="PF07715"/>
    </source>
</evidence>
<dbReference type="EMBL" id="LRRQ01000028">
    <property type="protein sequence ID" value="OAM91418.1"/>
    <property type="molecule type" value="Genomic_DNA"/>
</dbReference>
<dbReference type="STRING" id="1184151.AW736_03405"/>
<dbReference type="InterPro" id="IPR039426">
    <property type="entry name" value="TonB-dep_rcpt-like"/>
</dbReference>
<protein>
    <recommendedName>
        <fullName evidence="12">TonB-dependent receptor plug domain-containing protein</fullName>
    </recommendedName>
</protein>
<evidence type="ECO:0000256" key="11">
    <source>
        <dbReference type="SAM" id="SignalP"/>
    </source>
</evidence>
<dbReference type="GO" id="GO:0009279">
    <property type="term" value="C:cell outer membrane"/>
    <property type="evidence" value="ECO:0007669"/>
    <property type="project" value="UniProtKB-SubCell"/>
</dbReference>
<feature type="signal peptide" evidence="11">
    <location>
        <begin position="1"/>
        <end position="40"/>
    </location>
</feature>
<evidence type="ECO:0000256" key="9">
    <source>
        <dbReference type="ARBA" id="ARBA00023136"/>
    </source>
</evidence>
<keyword evidence="7" id="KW-0406">Ion transport</keyword>
<dbReference type="SUPFAM" id="SSF56935">
    <property type="entry name" value="Porins"/>
    <property type="match status" value="1"/>
</dbReference>
<reference evidence="13 14" key="1">
    <citation type="submission" date="2016-01" db="EMBL/GenBank/DDBJ databases">
        <title>High potential of lignocellulose degradation of a new Verrucomicrobia species.</title>
        <authorList>
            <person name="Wang Y."/>
            <person name="Shi Y."/>
            <person name="Qiu Z."/>
            <person name="Liu S."/>
            <person name="Yang H."/>
        </authorList>
    </citation>
    <scope>NUCLEOTIDE SEQUENCE [LARGE SCALE GENOMIC DNA]</scope>
    <source>
        <strain evidence="13 14">TSB47</strain>
    </source>
</reference>
<keyword evidence="2" id="KW-0813">Transport</keyword>
<dbReference type="AlphaFoldDB" id="A0A178INR8"/>
<dbReference type="PANTHER" id="PTHR32552:SF81">
    <property type="entry name" value="TONB-DEPENDENT OUTER MEMBRANE RECEPTOR"/>
    <property type="match status" value="1"/>
</dbReference>
<name>A0A178INR8_9BACT</name>
<dbReference type="Gene3D" id="2.40.170.20">
    <property type="entry name" value="TonB-dependent receptor, beta-barrel domain"/>
    <property type="match status" value="1"/>
</dbReference>
<accession>A0A178INR8</accession>
<evidence type="ECO:0000313" key="14">
    <source>
        <dbReference type="Proteomes" id="UP000078486"/>
    </source>
</evidence>
<evidence type="ECO:0000313" key="13">
    <source>
        <dbReference type="EMBL" id="OAM91418.1"/>
    </source>
</evidence>
<sequence>MYHKSTKNLITMTNPSIPRFIPRFASLAASLLLLDLPPLAAAPASTQDEEATVLDKVLIEDVDVEKSVLPIRPNNAFYGFDELIKDTPRSIFQVTKAQIDNDHFHNFSDLARYSPSIGRGTASNFSTFAKIRGGPADTTRNGILLLNPAVRPFDNNAWESVDIVAGVPSVIQGSTTRTAGVINYVTKRPLFDGEHLQLSTTLGRIGLDDRTTYGQYTVQADYNRVLLKDKLAARVSLQKTDATQYWGNSESDFEDVYVATTWQPTSKVTVDTNFTYTSSRGAMPYGINRVTQNLIDNWLYDAGPIAPVVSWDHDGNPATAAIVYRGSATTGAFTPVATTAVPTPPAAAFTQENPAVITGWWRNPDEQPSEDVPIDGSQTLHTNDAFSDTYEVIGQNIVNVRFNENYSFRNNTLYQYSKSYVFGYDGYHSFMVNKMFTTRLEFLTDHTFNLGSGTLRHQSNSGFEYRYLWNLCDNAGNSERTVNDEDASDRSTGGGHLGAGNLLGIDNIYAQGDNGVGSPADYYYRSDIPYFAINSPTYGWLAIAPAYHRGGGRYAQLSLRAASGTDVRLNRLQQYNFFTEQKFQWEKFIWRFGARVTAIRDKLRALEPTYEAVAAGVLTGYNFDDKVAETNYDLNSSLTWQPKKWLSLYGAFDHDIAAGDCGCCLTQGFMASNPNDAKDQGLNRDHFKLKSQLVEFGTKFEIIPGKLFASAAWFHQTRHTPISVTVTTPYGGMTKQTFEGVELAASYQPTNSLATGVNFSHIAVTENDGSWARAIPRNSGNVWAAYTFSNGLGLKASAWITSEWKVSNTAYVPTQYNVDAGVFYSLKGWRFDVDVLNLTDEKNWAPSGNYAGDTVGYLLPAERFGVQFKATYRF</sequence>
<evidence type="ECO:0000256" key="5">
    <source>
        <dbReference type="ARBA" id="ARBA00022692"/>
    </source>
</evidence>
<comment type="caution">
    <text evidence="13">The sequence shown here is derived from an EMBL/GenBank/DDBJ whole genome shotgun (WGS) entry which is preliminary data.</text>
</comment>
<keyword evidence="4" id="KW-0410">Iron transport</keyword>
<keyword evidence="6" id="KW-0408">Iron</keyword>
<evidence type="ECO:0000256" key="4">
    <source>
        <dbReference type="ARBA" id="ARBA00022496"/>
    </source>
</evidence>